<dbReference type="InterPro" id="IPR051606">
    <property type="entry name" value="Polyketide_Oxido-like"/>
</dbReference>
<dbReference type="Pfam" id="PF13460">
    <property type="entry name" value="NAD_binding_10"/>
    <property type="match status" value="1"/>
</dbReference>
<keyword evidence="1" id="KW-0472">Membrane</keyword>
<dbReference type="EMBL" id="QGMF01000090">
    <property type="protein sequence ID" value="TVY19730.1"/>
    <property type="molecule type" value="Genomic_DNA"/>
</dbReference>
<feature type="domain" description="NAD(P)-binding" evidence="2">
    <location>
        <begin position="7"/>
        <end position="156"/>
    </location>
</feature>
<sequence length="267" mass="29806">MRVLLLGATGNLGKRCVPALLAHNHTLTIYVRNPSKFTSVMSPAIIQRLESIVVGDATDSASIAKTIRDHDIEGIVNVAGNQVLPWKEFLLPKIAKAVADAAVAVGRERGVPLRVWITASLGLLKTSEEKPHLIQESAPWPHITMAQHDTTRKLIEAIPLTEMRWSLFCVGNMQPLDRQQTVFEPLDAPRPHNLLLGAMTMPAWVDSWWVLVPFIGNFFNVWMGLLFRYGTKYEAAADFLAEDLEMGSEEFLGLRVGMKEKSRLKDE</sequence>
<name>A0A8T9BHZ3_9HELO</name>
<dbReference type="PANTHER" id="PTHR43355:SF7">
    <property type="entry name" value="NAD(P)-BINDING DOMAIN-CONTAINING PROTEIN"/>
    <property type="match status" value="1"/>
</dbReference>
<evidence type="ECO:0000313" key="3">
    <source>
        <dbReference type="EMBL" id="TVY19730.1"/>
    </source>
</evidence>
<gene>
    <name evidence="3" type="ORF">LARI1_G003877</name>
</gene>
<dbReference type="PANTHER" id="PTHR43355">
    <property type="entry name" value="FLAVIN REDUCTASE (NADPH)"/>
    <property type="match status" value="1"/>
</dbReference>
<dbReference type="InterPro" id="IPR036291">
    <property type="entry name" value="NAD(P)-bd_dom_sf"/>
</dbReference>
<evidence type="ECO:0000313" key="4">
    <source>
        <dbReference type="Proteomes" id="UP000469559"/>
    </source>
</evidence>
<dbReference type="OrthoDB" id="10254221at2759"/>
<dbReference type="Proteomes" id="UP000469559">
    <property type="component" value="Unassembled WGS sequence"/>
</dbReference>
<keyword evidence="1" id="KW-0812">Transmembrane</keyword>
<proteinExistence type="predicted"/>
<dbReference type="InterPro" id="IPR016040">
    <property type="entry name" value="NAD(P)-bd_dom"/>
</dbReference>
<evidence type="ECO:0000256" key="1">
    <source>
        <dbReference type="SAM" id="Phobius"/>
    </source>
</evidence>
<keyword evidence="4" id="KW-1185">Reference proteome</keyword>
<dbReference type="SUPFAM" id="SSF51735">
    <property type="entry name" value="NAD(P)-binding Rossmann-fold domains"/>
    <property type="match status" value="1"/>
</dbReference>
<organism evidence="3 4">
    <name type="scientific">Lachnellula arida</name>
    <dbReference type="NCBI Taxonomy" id="1316785"/>
    <lineage>
        <taxon>Eukaryota</taxon>
        <taxon>Fungi</taxon>
        <taxon>Dikarya</taxon>
        <taxon>Ascomycota</taxon>
        <taxon>Pezizomycotina</taxon>
        <taxon>Leotiomycetes</taxon>
        <taxon>Helotiales</taxon>
        <taxon>Lachnaceae</taxon>
        <taxon>Lachnellula</taxon>
    </lineage>
</organism>
<dbReference type="GO" id="GO:0016646">
    <property type="term" value="F:oxidoreductase activity, acting on the CH-NH group of donors, NAD or NADP as acceptor"/>
    <property type="evidence" value="ECO:0007669"/>
    <property type="project" value="TreeGrafter"/>
</dbReference>
<keyword evidence="1" id="KW-1133">Transmembrane helix</keyword>
<accession>A0A8T9BHZ3</accession>
<dbReference type="AlphaFoldDB" id="A0A8T9BHZ3"/>
<feature type="transmembrane region" description="Helical" evidence="1">
    <location>
        <begin position="208"/>
        <end position="227"/>
    </location>
</feature>
<comment type="caution">
    <text evidence="3">The sequence shown here is derived from an EMBL/GenBank/DDBJ whole genome shotgun (WGS) entry which is preliminary data.</text>
</comment>
<reference evidence="3 4" key="1">
    <citation type="submission" date="2018-05" db="EMBL/GenBank/DDBJ databases">
        <title>Whole genome sequencing for identification of molecular markers to develop diagnostic detection tools for the regulated plant pathogen Lachnellula willkommii.</title>
        <authorList>
            <person name="Giroux E."/>
            <person name="Bilodeau G."/>
        </authorList>
    </citation>
    <scope>NUCLEOTIDE SEQUENCE [LARGE SCALE GENOMIC DNA]</scope>
    <source>
        <strain evidence="3 4">CBS 203.66</strain>
    </source>
</reference>
<evidence type="ECO:0000259" key="2">
    <source>
        <dbReference type="Pfam" id="PF13460"/>
    </source>
</evidence>
<protein>
    <recommendedName>
        <fullName evidence="2">NAD(P)-binding domain-containing protein</fullName>
    </recommendedName>
</protein>
<dbReference type="Gene3D" id="3.40.50.720">
    <property type="entry name" value="NAD(P)-binding Rossmann-like Domain"/>
    <property type="match status" value="1"/>
</dbReference>